<dbReference type="Gene3D" id="1.10.630.10">
    <property type="entry name" value="Cytochrome P450"/>
    <property type="match status" value="1"/>
</dbReference>
<dbReference type="Pfam" id="PF00067">
    <property type="entry name" value="p450"/>
    <property type="match status" value="1"/>
</dbReference>
<reference evidence="4 5" key="1">
    <citation type="submission" date="2020-08" db="EMBL/GenBank/DDBJ databases">
        <title>Genomic Encyclopedia of Archaeal and Bacterial Type Strains, Phase II (KMG-II): from individual species to whole genera.</title>
        <authorList>
            <person name="Goeker M."/>
        </authorList>
    </citation>
    <scope>NUCLEOTIDE SEQUENCE [LARGE SCALE GENOMIC DNA]</scope>
    <source>
        <strain evidence="4 5">DSM 43850</strain>
    </source>
</reference>
<dbReference type="PRINTS" id="PR00385">
    <property type="entry name" value="P450"/>
</dbReference>
<accession>A0ABR6BWU6</accession>
<dbReference type="InterPro" id="IPR017972">
    <property type="entry name" value="Cyt_P450_CS"/>
</dbReference>
<evidence type="ECO:0000313" key="4">
    <source>
        <dbReference type="EMBL" id="MBA8931384.1"/>
    </source>
</evidence>
<dbReference type="InterPro" id="IPR001128">
    <property type="entry name" value="Cyt_P450"/>
</dbReference>
<keyword evidence="2" id="KW-0560">Oxidoreductase</keyword>
<evidence type="ECO:0000256" key="1">
    <source>
        <dbReference type="ARBA" id="ARBA00010617"/>
    </source>
</evidence>
<comment type="similarity">
    <text evidence="1 2">Belongs to the cytochrome P450 family.</text>
</comment>
<protein>
    <submittedName>
        <fullName evidence="4">Cytochrome P450</fullName>
    </submittedName>
</protein>
<dbReference type="PRINTS" id="PR00359">
    <property type="entry name" value="BP450"/>
</dbReference>
<evidence type="ECO:0000256" key="2">
    <source>
        <dbReference type="RuleBase" id="RU000461"/>
    </source>
</evidence>
<dbReference type="EMBL" id="JACJID010000009">
    <property type="protein sequence ID" value="MBA8931384.1"/>
    <property type="molecule type" value="Genomic_DNA"/>
</dbReference>
<dbReference type="PANTHER" id="PTHR46696">
    <property type="entry name" value="P450, PUTATIVE (EUROFUNG)-RELATED"/>
    <property type="match status" value="1"/>
</dbReference>
<dbReference type="InterPro" id="IPR036396">
    <property type="entry name" value="Cyt_P450_sf"/>
</dbReference>
<dbReference type="Proteomes" id="UP000517916">
    <property type="component" value="Unassembled WGS sequence"/>
</dbReference>
<dbReference type="RefSeq" id="WP_182840346.1">
    <property type="nucleotide sequence ID" value="NZ_BAAABQ010000009.1"/>
</dbReference>
<feature type="region of interest" description="Disordered" evidence="3">
    <location>
        <begin position="1"/>
        <end position="20"/>
    </location>
</feature>
<dbReference type="InterPro" id="IPR002397">
    <property type="entry name" value="Cyt_P450_B"/>
</dbReference>
<keyword evidence="5" id="KW-1185">Reference proteome</keyword>
<keyword evidence="2" id="KW-0479">Metal-binding</keyword>
<organism evidence="4 5">
    <name type="scientific">Kutzneria viridogrisea</name>
    <dbReference type="NCBI Taxonomy" id="47990"/>
    <lineage>
        <taxon>Bacteria</taxon>
        <taxon>Bacillati</taxon>
        <taxon>Actinomycetota</taxon>
        <taxon>Actinomycetes</taxon>
        <taxon>Pseudonocardiales</taxon>
        <taxon>Pseudonocardiaceae</taxon>
        <taxon>Kutzneria</taxon>
    </lineage>
</organism>
<dbReference type="PROSITE" id="PS00086">
    <property type="entry name" value="CYTOCHROME_P450"/>
    <property type="match status" value="1"/>
</dbReference>
<evidence type="ECO:0000256" key="3">
    <source>
        <dbReference type="SAM" id="MobiDB-lite"/>
    </source>
</evidence>
<gene>
    <name evidence="4" type="ORF">BC739_008636</name>
</gene>
<keyword evidence="2" id="KW-0503">Monooxygenase</keyword>
<name>A0ABR6BWU6_9PSEU</name>
<dbReference type="PANTHER" id="PTHR46696:SF1">
    <property type="entry name" value="CYTOCHROME P450 YJIB-RELATED"/>
    <property type="match status" value="1"/>
</dbReference>
<evidence type="ECO:0000313" key="5">
    <source>
        <dbReference type="Proteomes" id="UP000517916"/>
    </source>
</evidence>
<proteinExistence type="inferred from homology"/>
<sequence length="399" mass="44358">MTETLPAAPLPTGRSCPFDPPEQYRRLREDQPVSRLALPDGTAGWLVTRYEDARAVMSDPRFSSNPENFTSPFRYIPPEERQQVPPGMFISMDPPHHTRYRRLLTGQFTVRRMRALEPRIEQIVTEHLDAMQAAGSTADLVADFALPIPSLVICELLGVPYADRADFQQWSNVLLQVDLPIERTREASEGIRRYMTALVQAKRVEPGDDMLSGLIAADAELTDDEIAGMGFLLLIAGHETTANMLGLSTFLLLQHPEQIAAMREDPAVVTTAVEELLRYLSVVQFGTIRGALEDVELGGHVIRAGETVVASLAAANRDPERFAEPDQLDVGRKQSTHVAFGHGVHQCLGQQLARVEMQIAFRELFKRLPGLRLNTTPDQVELRHNAVVYGVKSLPVAWA</sequence>
<keyword evidence="2" id="KW-0349">Heme</keyword>
<dbReference type="SUPFAM" id="SSF48264">
    <property type="entry name" value="Cytochrome P450"/>
    <property type="match status" value="1"/>
</dbReference>
<comment type="caution">
    <text evidence="4">The sequence shown here is derived from an EMBL/GenBank/DDBJ whole genome shotgun (WGS) entry which is preliminary data.</text>
</comment>
<keyword evidence="2" id="KW-0408">Iron</keyword>
<dbReference type="CDD" id="cd11030">
    <property type="entry name" value="CYP105-like"/>
    <property type="match status" value="1"/>
</dbReference>